<evidence type="ECO:0000313" key="6">
    <source>
        <dbReference type="Proteomes" id="UP000050320"/>
    </source>
</evidence>
<dbReference type="EMBL" id="LKBG01000094">
    <property type="protein sequence ID" value="KQB35699.1"/>
    <property type="molecule type" value="Genomic_DNA"/>
</dbReference>
<dbReference type="OrthoDB" id="10067at2157"/>
<dbReference type="UniPathway" id="UPA00344"/>
<protein>
    <submittedName>
        <fullName evidence="4">Molybdenum cofactor biosynthesis protein MoaC</fullName>
    </submittedName>
</protein>
<dbReference type="Gene3D" id="3.30.70.640">
    <property type="entry name" value="Molybdopterin cofactor biosynthesis C (MoaC) domain"/>
    <property type="match status" value="1"/>
</dbReference>
<proteinExistence type="predicted"/>
<evidence type="ECO:0000256" key="2">
    <source>
        <dbReference type="ARBA" id="ARBA00023150"/>
    </source>
</evidence>
<keyword evidence="2" id="KW-0501">Molybdenum cofactor biosynthesis</keyword>
<dbReference type="InterPro" id="IPR023047">
    <property type="entry name" value="Mo_CF_biosynth-C_arc"/>
</dbReference>
<accession>A0A0P9ERY9</accession>
<feature type="domain" description="Molybdopterin cofactor biosynthesis C (MoaC)" evidence="3">
    <location>
        <begin position="1"/>
        <end position="140"/>
    </location>
</feature>
<name>A0A0P9ERY9_9ARCH</name>
<dbReference type="NCBIfam" id="TIGR00581">
    <property type="entry name" value="moaC"/>
    <property type="match status" value="1"/>
</dbReference>
<reference evidence="5 6" key="2">
    <citation type="submission" date="2015-09" db="EMBL/GenBank/DDBJ databases">
        <title>Heavy metals and arsenic resistance mechanisms in polyextremophilic archaea of the family Ferroplasmaceae.</title>
        <authorList>
            <person name="Bulaev A.G."/>
            <person name="Kanygina A.V."/>
        </authorList>
    </citation>
    <scope>NUCLEOTIDE SEQUENCE [LARGE SCALE GENOMIC DNA]</scope>
    <source>
        <strain evidence="5 6">VT</strain>
    </source>
</reference>
<dbReference type="SUPFAM" id="SSF55040">
    <property type="entry name" value="Molybdenum cofactor biosynthesis protein C, MoaC"/>
    <property type="match status" value="1"/>
</dbReference>
<organism evidence="4 7">
    <name type="scientific">Acidiplasma aeolicum</name>
    <dbReference type="NCBI Taxonomy" id="507754"/>
    <lineage>
        <taxon>Archaea</taxon>
        <taxon>Methanobacteriati</taxon>
        <taxon>Thermoplasmatota</taxon>
        <taxon>Thermoplasmata</taxon>
        <taxon>Thermoplasmatales</taxon>
        <taxon>Ferroplasmaceae</taxon>
        <taxon>Acidiplasma</taxon>
    </lineage>
</organism>
<evidence type="ECO:0000256" key="1">
    <source>
        <dbReference type="ARBA" id="ARBA00005046"/>
    </source>
</evidence>
<comment type="caution">
    <text evidence="4">The sequence shown here is derived from an EMBL/GenBank/DDBJ whole genome shotgun (WGS) entry which is preliminary data.</text>
</comment>
<dbReference type="InterPro" id="IPR002820">
    <property type="entry name" value="Mopterin_CF_biosynth-C_dom"/>
</dbReference>
<dbReference type="Pfam" id="PF01967">
    <property type="entry name" value="MoaC"/>
    <property type="match status" value="1"/>
</dbReference>
<dbReference type="Proteomes" id="UP000050320">
    <property type="component" value="Unassembled WGS sequence"/>
</dbReference>
<comment type="pathway">
    <text evidence="1">Cofactor biosynthesis; molybdopterin biosynthesis.</text>
</comment>
<dbReference type="InterPro" id="IPR023045">
    <property type="entry name" value="MoaC"/>
</dbReference>
<reference evidence="4 7" key="1">
    <citation type="submission" date="2015-09" db="EMBL/GenBank/DDBJ databases">
        <title>Draft genome sequence of Acidiplasma aeolicum DSM 18409.</title>
        <authorList>
            <person name="Hemp J."/>
        </authorList>
    </citation>
    <scope>NUCLEOTIDE SEQUENCE [LARGE SCALE GENOMIC DNA]</scope>
    <source>
        <strain evidence="4 7">V</strain>
    </source>
</reference>
<evidence type="ECO:0000313" key="5">
    <source>
        <dbReference type="EMBL" id="KQB35699.1"/>
    </source>
</evidence>
<dbReference type="PATRIC" id="fig|507754.4.peg.860"/>
<dbReference type="GO" id="GO:0006777">
    <property type="term" value="P:Mo-molybdopterin cofactor biosynthetic process"/>
    <property type="evidence" value="ECO:0007669"/>
    <property type="project" value="UniProtKB-KW"/>
</dbReference>
<evidence type="ECO:0000259" key="3">
    <source>
        <dbReference type="Pfam" id="PF01967"/>
    </source>
</evidence>
<dbReference type="NCBIfam" id="NF008999">
    <property type="entry name" value="PRK12343.1"/>
    <property type="match status" value="1"/>
</dbReference>
<dbReference type="RefSeq" id="WP_048101102.1">
    <property type="nucleotide sequence ID" value="NZ_JBBYJF010000005.1"/>
</dbReference>
<evidence type="ECO:0000313" key="4">
    <source>
        <dbReference type="EMBL" id="KPV46569.1"/>
    </source>
</evidence>
<evidence type="ECO:0000313" key="7">
    <source>
        <dbReference type="Proteomes" id="UP000050515"/>
    </source>
</evidence>
<gene>
    <name evidence="5" type="ORF">AOG54_08665</name>
    <name evidence="4" type="ORF">SE19_04950</name>
</gene>
<dbReference type="AlphaFoldDB" id="A0A0P9ERY9"/>
<dbReference type="CDD" id="cd01419">
    <property type="entry name" value="MoaC_A"/>
    <property type="match status" value="1"/>
</dbReference>
<sequence length="146" mass="16142">MIDISSKEIVLREARASGCIRLKSGTVRQILNKNVKKGDVIETARIAGTMAVKNTSGTIPYCHPVPVSSIDFDFEILDNQIKCSCTVKAIYRTGVEMEAINGVLTALLTVWDMVKYLEKDETGNYPETLISGIKVDYKKKAEINAQ</sequence>
<keyword evidence="6" id="KW-1185">Reference proteome</keyword>
<dbReference type="InterPro" id="IPR036522">
    <property type="entry name" value="MoaC_sf"/>
</dbReference>
<dbReference type="Proteomes" id="UP000050515">
    <property type="component" value="Unassembled WGS sequence"/>
</dbReference>
<dbReference type="EMBL" id="LJCQ01000220">
    <property type="protein sequence ID" value="KPV46569.1"/>
    <property type="molecule type" value="Genomic_DNA"/>
</dbReference>